<dbReference type="AlphaFoldDB" id="A0A450VW24"/>
<evidence type="ECO:0000313" key="1">
    <source>
        <dbReference type="EMBL" id="VFK05258.1"/>
    </source>
</evidence>
<proteinExistence type="predicted"/>
<gene>
    <name evidence="2" type="ORF">BECKH772A_GA0070896_105751</name>
    <name evidence="1" type="ORF">BECKH772B_GA0070898_105561</name>
    <name evidence="3" type="ORF">BECKH772C_GA0070978_105701</name>
</gene>
<evidence type="ECO:0000313" key="2">
    <source>
        <dbReference type="EMBL" id="VFK05639.1"/>
    </source>
</evidence>
<sequence length="74" mass="8888">MDRPLGGPDDIAELDRHIRCHSLQVIQRVEFYESEYMWMVYVLMKKQDFDDYGGQFWWNMLDAKNTRKVGSKQA</sequence>
<name>A0A450VW24_9GAMM</name>
<evidence type="ECO:0000313" key="3">
    <source>
        <dbReference type="EMBL" id="VFK09018.1"/>
    </source>
</evidence>
<dbReference type="EMBL" id="CAADFG010000575">
    <property type="protein sequence ID" value="VFK05639.1"/>
    <property type="molecule type" value="Genomic_DNA"/>
</dbReference>
<protein>
    <submittedName>
        <fullName evidence="3">Uncharacterized protein</fullName>
    </submittedName>
</protein>
<accession>A0A450VW24</accession>
<reference evidence="3" key="1">
    <citation type="submission" date="2019-02" db="EMBL/GenBank/DDBJ databases">
        <authorList>
            <person name="Gruber-Vodicka R. H."/>
            <person name="Seah K. B. B."/>
        </authorList>
    </citation>
    <scope>NUCLEOTIDE SEQUENCE</scope>
    <source>
        <strain evidence="3">BECK_SA2B12</strain>
        <strain evidence="2">BECK_SA2B15</strain>
        <strain evidence="1">BECK_SA2B20</strain>
    </source>
</reference>
<organism evidence="3">
    <name type="scientific">Candidatus Kentrum eta</name>
    <dbReference type="NCBI Taxonomy" id="2126337"/>
    <lineage>
        <taxon>Bacteria</taxon>
        <taxon>Pseudomonadati</taxon>
        <taxon>Pseudomonadota</taxon>
        <taxon>Gammaproteobacteria</taxon>
        <taxon>Candidatus Kentrum</taxon>
    </lineage>
</organism>
<dbReference type="EMBL" id="CAADFJ010000570">
    <property type="protein sequence ID" value="VFK09018.1"/>
    <property type="molecule type" value="Genomic_DNA"/>
</dbReference>
<dbReference type="EMBL" id="CAADFI010000556">
    <property type="protein sequence ID" value="VFK05258.1"/>
    <property type="molecule type" value="Genomic_DNA"/>
</dbReference>